<proteinExistence type="predicted"/>
<name>A0A0F9IFT2_9ZZZZ</name>
<organism evidence="1">
    <name type="scientific">marine sediment metagenome</name>
    <dbReference type="NCBI Taxonomy" id="412755"/>
    <lineage>
        <taxon>unclassified sequences</taxon>
        <taxon>metagenomes</taxon>
        <taxon>ecological metagenomes</taxon>
    </lineage>
</organism>
<reference evidence="1" key="1">
    <citation type="journal article" date="2015" name="Nature">
        <title>Complex archaea that bridge the gap between prokaryotes and eukaryotes.</title>
        <authorList>
            <person name="Spang A."/>
            <person name="Saw J.H."/>
            <person name="Jorgensen S.L."/>
            <person name="Zaremba-Niedzwiedzka K."/>
            <person name="Martijn J."/>
            <person name="Lind A.E."/>
            <person name="van Eijk R."/>
            <person name="Schleper C."/>
            <person name="Guy L."/>
            <person name="Ettema T.J."/>
        </authorList>
    </citation>
    <scope>NUCLEOTIDE SEQUENCE</scope>
</reference>
<evidence type="ECO:0000313" key="1">
    <source>
        <dbReference type="EMBL" id="KKM18574.1"/>
    </source>
</evidence>
<comment type="caution">
    <text evidence="1">The sequence shown here is derived from an EMBL/GenBank/DDBJ whole genome shotgun (WGS) entry which is preliminary data.</text>
</comment>
<sequence length="56" mass="6456">MTIRKPEFKGVRKQCERCEDLWPHMDIAENGQCPKCLQETQTITSDDVGSVEDLFV</sequence>
<dbReference type="AlphaFoldDB" id="A0A0F9IFT2"/>
<gene>
    <name evidence="1" type="ORF">LCGC14_1664260</name>
</gene>
<accession>A0A0F9IFT2</accession>
<protein>
    <submittedName>
        <fullName evidence="1">Uncharacterized protein</fullName>
    </submittedName>
</protein>
<dbReference type="EMBL" id="LAZR01014190">
    <property type="protein sequence ID" value="KKM18574.1"/>
    <property type="molecule type" value="Genomic_DNA"/>
</dbReference>